<proteinExistence type="predicted"/>
<organism evidence="2 3">
    <name type="scientific">Rheinheimera salexigens</name>
    <dbReference type="NCBI Taxonomy" id="1628148"/>
    <lineage>
        <taxon>Bacteria</taxon>
        <taxon>Pseudomonadati</taxon>
        <taxon>Pseudomonadota</taxon>
        <taxon>Gammaproteobacteria</taxon>
        <taxon>Chromatiales</taxon>
        <taxon>Chromatiaceae</taxon>
        <taxon>Rheinheimera</taxon>
    </lineage>
</organism>
<keyword evidence="1" id="KW-0472">Membrane</keyword>
<keyword evidence="1" id="KW-0812">Transmembrane</keyword>
<dbReference type="OrthoDB" id="9999839at2"/>
<dbReference type="STRING" id="1628148.BI198_08835"/>
<reference evidence="3" key="1">
    <citation type="submission" date="2016-09" db="EMBL/GenBank/DDBJ databases">
        <authorList>
            <person name="Wan X."/>
            <person name="Hou S."/>
        </authorList>
    </citation>
    <scope>NUCLEOTIDE SEQUENCE [LARGE SCALE GENOMIC DNA]</scope>
    <source>
        <strain evidence="3">KH87</strain>
    </source>
</reference>
<evidence type="ECO:0000313" key="3">
    <source>
        <dbReference type="Proteomes" id="UP000242258"/>
    </source>
</evidence>
<dbReference type="Proteomes" id="UP000242258">
    <property type="component" value="Unassembled WGS sequence"/>
</dbReference>
<keyword evidence="3" id="KW-1185">Reference proteome</keyword>
<evidence type="ECO:0000256" key="1">
    <source>
        <dbReference type="SAM" id="Phobius"/>
    </source>
</evidence>
<protein>
    <submittedName>
        <fullName evidence="2">Uncharacterized protein</fullName>
    </submittedName>
</protein>
<dbReference type="AlphaFoldDB" id="A0A1E7Q6B9"/>
<name>A0A1E7Q6B9_9GAMM</name>
<keyword evidence="1" id="KW-1133">Transmembrane helix</keyword>
<gene>
    <name evidence="2" type="ORF">BI198_08835</name>
</gene>
<feature type="transmembrane region" description="Helical" evidence="1">
    <location>
        <begin position="29"/>
        <end position="56"/>
    </location>
</feature>
<sequence length="152" mass="17402">MALDNLTAYDPERHKQLPVEKDYINYFKLYLVIVAAILSSAFIIFLLSSTLTYFAFKDFELYMSKVFNTPAQTQYKAQHSSGLQSDLNKLNQAATSFVSKPIKTVSAAEKQKLAARKNDLEICKFWTTQYKKDKSASSSMHRDTSCKRANQY</sequence>
<dbReference type="EMBL" id="MKEK01000001">
    <property type="protein sequence ID" value="OEY69650.1"/>
    <property type="molecule type" value="Genomic_DNA"/>
</dbReference>
<dbReference type="RefSeq" id="WP_070049220.1">
    <property type="nucleotide sequence ID" value="NZ_CBCSDO010000004.1"/>
</dbReference>
<comment type="caution">
    <text evidence="2">The sequence shown here is derived from an EMBL/GenBank/DDBJ whole genome shotgun (WGS) entry which is preliminary data.</text>
</comment>
<accession>A0A1E7Q6B9</accession>
<evidence type="ECO:0000313" key="2">
    <source>
        <dbReference type="EMBL" id="OEY69650.1"/>
    </source>
</evidence>